<keyword evidence="12" id="KW-0675">Receptor</keyword>
<keyword evidence="5" id="KW-0479">Metal-binding</keyword>
<dbReference type="PANTHER" id="PTHR23037">
    <property type="entry name" value="CYTOKINE RECEPTOR"/>
    <property type="match status" value="1"/>
</dbReference>
<evidence type="ECO:0000256" key="1">
    <source>
        <dbReference type="ARBA" id="ARBA00004479"/>
    </source>
</evidence>
<feature type="signal peptide" evidence="16">
    <location>
        <begin position="1"/>
        <end position="22"/>
    </location>
</feature>
<dbReference type="Proteomes" id="UP000261620">
    <property type="component" value="Unplaced"/>
</dbReference>
<dbReference type="GO" id="GO:0004896">
    <property type="term" value="F:cytokine receptor activity"/>
    <property type="evidence" value="ECO:0007669"/>
    <property type="project" value="InterPro"/>
</dbReference>
<keyword evidence="7" id="KW-0677">Repeat</keyword>
<feature type="chain" id="PRO_5043646826" description="Prolactin receptor" evidence="16">
    <location>
        <begin position="23"/>
        <end position="620"/>
    </location>
</feature>
<comment type="similarity">
    <text evidence="2">Belongs to the type I cytokine receptor family. Type 1 subfamily.</text>
</comment>
<evidence type="ECO:0000256" key="9">
    <source>
        <dbReference type="ARBA" id="ARBA00022989"/>
    </source>
</evidence>
<evidence type="ECO:0000256" key="3">
    <source>
        <dbReference type="ARBA" id="ARBA00019818"/>
    </source>
</evidence>
<feature type="region of interest" description="Disordered" evidence="14">
    <location>
        <begin position="564"/>
        <end position="588"/>
    </location>
</feature>
<protein>
    <recommendedName>
        <fullName evidence="3">Prolactin receptor</fullName>
    </recommendedName>
</protein>
<feature type="transmembrane region" description="Helical" evidence="15">
    <location>
        <begin position="235"/>
        <end position="254"/>
    </location>
</feature>
<dbReference type="PANTHER" id="PTHR23037:SF46">
    <property type="entry name" value="INTERLEUKIN 5 RECEPTOR SUBUNIT ALPHA"/>
    <property type="match status" value="1"/>
</dbReference>
<dbReference type="Pfam" id="PF09067">
    <property type="entry name" value="EpoR_lig-bind"/>
    <property type="match status" value="1"/>
</dbReference>
<dbReference type="FunFam" id="2.60.40.10:FF:000287">
    <property type="entry name" value="Prolactin receptor"/>
    <property type="match status" value="1"/>
</dbReference>
<evidence type="ECO:0000256" key="16">
    <source>
        <dbReference type="SAM" id="SignalP"/>
    </source>
</evidence>
<evidence type="ECO:0000256" key="15">
    <source>
        <dbReference type="SAM" id="Phobius"/>
    </source>
</evidence>
<keyword evidence="13" id="KW-0325">Glycoprotein</keyword>
<proteinExistence type="inferred from homology"/>
<dbReference type="Gene3D" id="2.60.40.10">
    <property type="entry name" value="Immunoglobulins"/>
    <property type="match status" value="2"/>
</dbReference>
<keyword evidence="19" id="KW-1185">Reference proteome</keyword>
<dbReference type="InterPro" id="IPR003528">
    <property type="entry name" value="Long_hematopoietin_rcpt_CS"/>
</dbReference>
<dbReference type="OMA" id="KQHCLSD"/>
<evidence type="ECO:0000259" key="17">
    <source>
        <dbReference type="PROSITE" id="PS50853"/>
    </source>
</evidence>
<dbReference type="SMART" id="SM00060">
    <property type="entry name" value="FN3"/>
    <property type="match status" value="2"/>
</dbReference>
<feature type="domain" description="Fibronectin type-III" evidence="17">
    <location>
        <begin position="27"/>
        <end position="127"/>
    </location>
</feature>
<dbReference type="InterPro" id="IPR015152">
    <property type="entry name" value="Growth/epo_recpt_lig-bind"/>
</dbReference>
<evidence type="ECO:0000313" key="19">
    <source>
        <dbReference type="Proteomes" id="UP000261620"/>
    </source>
</evidence>
<evidence type="ECO:0000256" key="4">
    <source>
        <dbReference type="ARBA" id="ARBA00022692"/>
    </source>
</evidence>
<feature type="domain" description="Fibronectin type-III" evidence="17">
    <location>
        <begin position="129"/>
        <end position="228"/>
    </location>
</feature>
<keyword evidence="8" id="KW-0862">Zinc</keyword>
<reference evidence="18" key="2">
    <citation type="submission" date="2025-09" db="UniProtKB">
        <authorList>
            <consortium name="Ensembl"/>
        </authorList>
    </citation>
    <scope>IDENTIFICATION</scope>
</reference>
<dbReference type="SUPFAM" id="SSF49265">
    <property type="entry name" value="Fibronectin type III"/>
    <property type="match status" value="2"/>
</dbReference>
<evidence type="ECO:0000256" key="14">
    <source>
        <dbReference type="SAM" id="MobiDB-lite"/>
    </source>
</evidence>
<dbReference type="AlphaFoldDB" id="A0A3Q3VKS7"/>
<dbReference type="InterPro" id="IPR003961">
    <property type="entry name" value="FN3_dom"/>
</dbReference>
<evidence type="ECO:0000256" key="13">
    <source>
        <dbReference type="ARBA" id="ARBA00023180"/>
    </source>
</evidence>
<keyword evidence="4 15" id="KW-0812">Transmembrane</keyword>
<dbReference type="STRING" id="94237.ENSMMOP00000001746"/>
<feature type="region of interest" description="Disordered" evidence="14">
    <location>
        <begin position="363"/>
        <end position="386"/>
    </location>
</feature>
<dbReference type="PROSITE" id="PS01352">
    <property type="entry name" value="HEMATOPO_REC_L_F1"/>
    <property type="match status" value="1"/>
</dbReference>
<evidence type="ECO:0000256" key="10">
    <source>
        <dbReference type="ARBA" id="ARBA00023136"/>
    </source>
</evidence>
<organism evidence="18 19">
    <name type="scientific">Mola mola</name>
    <name type="common">Ocean sunfish</name>
    <name type="synonym">Tetraodon mola</name>
    <dbReference type="NCBI Taxonomy" id="94237"/>
    <lineage>
        <taxon>Eukaryota</taxon>
        <taxon>Metazoa</taxon>
        <taxon>Chordata</taxon>
        <taxon>Craniata</taxon>
        <taxon>Vertebrata</taxon>
        <taxon>Euteleostomi</taxon>
        <taxon>Actinopterygii</taxon>
        <taxon>Neopterygii</taxon>
        <taxon>Teleostei</taxon>
        <taxon>Neoteleostei</taxon>
        <taxon>Acanthomorphata</taxon>
        <taxon>Eupercaria</taxon>
        <taxon>Tetraodontiformes</taxon>
        <taxon>Molidae</taxon>
        <taxon>Mola</taxon>
    </lineage>
</organism>
<reference evidence="18" key="1">
    <citation type="submission" date="2025-08" db="UniProtKB">
        <authorList>
            <consortium name="Ensembl"/>
        </authorList>
    </citation>
    <scope>IDENTIFICATION</scope>
</reference>
<keyword evidence="10 15" id="KW-0472">Membrane</keyword>
<dbReference type="CDD" id="cd00063">
    <property type="entry name" value="FN3"/>
    <property type="match status" value="2"/>
</dbReference>
<evidence type="ECO:0000256" key="2">
    <source>
        <dbReference type="ARBA" id="ARBA00007885"/>
    </source>
</evidence>
<keyword evidence="11" id="KW-1015">Disulfide bond</keyword>
<evidence type="ECO:0000256" key="5">
    <source>
        <dbReference type="ARBA" id="ARBA00022723"/>
    </source>
</evidence>
<dbReference type="Pfam" id="PF00041">
    <property type="entry name" value="fn3"/>
    <property type="match status" value="1"/>
</dbReference>
<keyword evidence="6 16" id="KW-0732">Signal</keyword>
<evidence type="ECO:0000256" key="12">
    <source>
        <dbReference type="ARBA" id="ARBA00023170"/>
    </source>
</evidence>
<keyword evidence="9 15" id="KW-1133">Transmembrane helix</keyword>
<evidence type="ECO:0000256" key="7">
    <source>
        <dbReference type="ARBA" id="ARBA00022737"/>
    </source>
</evidence>
<name>A0A3Q3VKS7_MOLML</name>
<sequence length="620" mass="69867">MRKSLGMTLLWFVLVFAPRAEGTRYSPPGKPTLTRCRSPEKETFTCWWEPGSDGGLPTTYALYYCKENSDAVHECPDYQTAGENSCFFNKNDTSIWVNYNITVVATNALGSSFSDPVDIDVVYIVEPNPPERLTVTVMEDTSWPFLRVSWEPPHKADTRSGWITLIYEIRVKLEQETEWEMHLAGQQKMFNIFSLRSGGKYLVQVRCKPDQGFWSEWSPASQIKVPEYFHQEKSVWLLVTVFSAFIFLILTWLLHLNSRSLKHFILPPVPGPKIKGFDNQLLKNCKSGEVFSTLVVSDFPPTASSNYEDLLVEYLEVYVPTEQEQLESKKLHNGCLKCEGSTSDSDSGRGSCDSRTLLLDKCGEAKEDERQKDQRSAGTDAERQQQGWEGEAMAYAHEDMVSPDISGGRVKTWPSVFSPLPQFSLHPQEQQSSLEMAKQHYLSDSLFPPGSTTSYFTQPVHSIKEVLGPSYWEFSSGSKQSDLLHPHMPSCRQLQAHSDVNISRIGRKEVPPPAGLQSTEYADIQRVTQGETVLVQPKMPQGEDYSKVKGVDRDNMLLLQREGMESDEQQETNGSKEDSCTSPTVTTTKKIHSATRIRGEMLLAANGYVDTATICSQPIQ</sequence>
<evidence type="ECO:0000256" key="6">
    <source>
        <dbReference type="ARBA" id="ARBA00022729"/>
    </source>
</evidence>
<accession>A0A3Q3VKS7</accession>
<comment type="subcellular location">
    <subcellularLocation>
        <location evidence="1">Membrane</location>
        <topology evidence="1">Single-pass type I membrane protein</topology>
    </subcellularLocation>
</comment>
<evidence type="ECO:0000313" key="18">
    <source>
        <dbReference type="Ensembl" id="ENSMMOP00000001746.1"/>
    </source>
</evidence>
<dbReference type="GO" id="GO:0009897">
    <property type="term" value="C:external side of plasma membrane"/>
    <property type="evidence" value="ECO:0007669"/>
    <property type="project" value="TreeGrafter"/>
</dbReference>
<dbReference type="Ensembl" id="ENSMMOT00000001779.1">
    <property type="protein sequence ID" value="ENSMMOP00000001746.1"/>
    <property type="gene ID" value="ENSMMOG00000001463.1"/>
</dbReference>
<dbReference type="GO" id="GO:0046872">
    <property type="term" value="F:metal ion binding"/>
    <property type="evidence" value="ECO:0007669"/>
    <property type="project" value="UniProtKB-KW"/>
</dbReference>
<evidence type="ECO:0000256" key="11">
    <source>
        <dbReference type="ARBA" id="ARBA00023157"/>
    </source>
</evidence>
<dbReference type="InterPro" id="IPR036116">
    <property type="entry name" value="FN3_sf"/>
</dbReference>
<evidence type="ECO:0000256" key="8">
    <source>
        <dbReference type="ARBA" id="ARBA00022833"/>
    </source>
</evidence>
<dbReference type="InterPro" id="IPR013783">
    <property type="entry name" value="Ig-like_fold"/>
</dbReference>
<feature type="compositionally biased region" description="Basic and acidic residues" evidence="14">
    <location>
        <begin position="363"/>
        <end position="383"/>
    </location>
</feature>
<dbReference type="PROSITE" id="PS50853">
    <property type="entry name" value="FN3"/>
    <property type="match status" value="2"/>
</dbReference>
<dbReference type="FunFam" id="2.60.40.10:FF:000358">
    <property type="entry name" value="Prolactin receptor"/>
    <property type="match status" value="1"/>
</dbReference>